<dbReference type="AlphaFoldDB" id="A0A0F9HVE8"/>
<keyword evidence="1" id="KW-0175">Coiled coil</keyword>
<proteinExistence type="predicted"/>
<sequence length="169" mass="20160">MFGRHSKLNRGIIVSNIAITHEADSDFRELINCLTLEELKILKLDEDLIQRVKDVLKLSAEDLREYMVKTWGLLVEECQNNDWWFDIEGVRERCPKWSRATIEGHYVEGDAFVNWARMWIMQEIRVNINIKYIKELRAAAKEKKEKERRDLEEQYSEAQKYGVCDMTYL</sequence>
<gene>
    <name evidence="2" type="ORF">LCGC14_1658900</name>
</gene>
<feature type="coiled-coil region" evidence="1">
    <location>
        <begin position="129"/>
        <end position="161"/>
    </location>
</feature>
<evidence type="ECO:0000313" key="2">
    <source>
        <dbReference type="EMBL" id="KKM19117.1"/>
    </source>
</evidence>
<accession>A0A0F9HVE8</accession>
<comment type="caution">
    <text evidence="2">The sequence shown here is derived from an EMBL/GenBank/DDBJ whole genome shotgun (WGS) entry which is preliminary data.</text>
</comment>
<name>A0A0F9HVE8_9ZZZZ</name>
<evidence type="ECO:0000256" key="1">
    <source>
        <dbReference type="SAM" id="Coils"/>
    </source>
</evidence>
<protein>
    <submittedName>
        <fullName evidence="2">Uncharacterized protein</fullName>
    </submittedName>
</protein>
<reference evidence="2" key="1">
    <citation type="journal article" date="2015" name="Nature">
        <title>Complex archaea that bridge the gap between prokaryotes and eukaryotes.</title>
        <authorList>
            <person name="Spang A."/>
            <person name="Saw J.H."/>
            <person name="Jorgensen S.L."/>
            <person name="Zaremba-Niedzwiedzka K."/>
            <person name="Martijn J."/>
            <person name="Lind A.E."/>
            <person name="van Eijk R."/>
            <person name="Schleper C."/>
            <person name="Guy L."/>
            <person name="Ettema T.J."/>
        </authorList>
    </citation>
    <scope>NUCLEOTIDE SEQUENCE</scope>
</reference>
<dbReference type="EMBL" id="LAZR01014063">
    <property type="protein sequence ID" value="KKM19117.1"/>
    <property type="molecule type" value="Genomic_DNA"/>
</dbReference>
<organism evidence="2">
    <name type="scientific">marine sediment metagenome</name>
    <dbReference type="NCBI Taxonomy" id="412755"/>
    <lineage>
        <taxon>unclassified sequences</taxon>
        <taxon>metagenomes</taxon>
        <taxon>ecological metagenomes</taxon>
    </lineage>
</organism>